<keyword evidence="2" id="KW-0812">Transmembrane</keyword>
<reference evidence="4" key="1">
    <citation type="submission" date="2022-08" db="EMBL/GenBank/DDBJ databases">
        <authorList>
            <consortium name="DOE Joint Genome Institute"/>
            <person name="Min B."/>
            <person name="Riley R."/>
            <person name="Sierra-Patev S."/>
            <person name="Naranjo-Ortiz M."/>
            <person name="Looney B."/>
            <person name="Konkel Z."/>
            <person name="Slot J.C."/>
            <person name="Sakamoto Y."/>
            <person name="Steenwyk J.L."/>
            <person name="Rokas A."/>
            <person name="Carro J."/>
            <person name="Camarero S."/>
            <person name="Ferreira P."/>
            <person name="Molpeceres G."/>
            <person name="Ruiz-Duenas F.J."/>
            <person name="Serrano A."/>
            <person name="Henrissat B."/>
            <person name="Drula E."/>
            <person name="Hughes K.W."/>
            <person name="Mata J.L."/>
            <person name="Ishikawa N.K."/>
            <person name="Vargas-Isla R."/>
            <person name="Ushijima S."/>
            <person name="Smith C.A."/>
            <person name="Ahrendt S."/>
            <person name="Andreopoulos W."/>
            <person name="He G."/>
            <person name="Labutti K."/>
            <person name="Lipzen A."/>
            <person name="Ng V."/>
            <person name="Sandor L."/>
            <person name="Barry K."/>
            <person name="Martinez A.T."/>
            <person name="Xiao Y."/>
            <person name="Gibbons J.G."/>
            <person name="Terashima K."/>
            <person name="Hibbett D.S."/>
            <person name="Grigoriev I.V."/>
        </authorList>
    </citation>
    <scope>NUCLEOTIDE SEQUENCE</scope>
    <source>
        <strain evidence="4">Sp2 HRB7682 ss15</strain>
    </source>
</reference>
<name>A0A9W8ZQA0_9AGAR</name>
<feature type="transmembrane region" description="Helical" evidence="2">
    <location>
        <begin position="49"/>
        <end position="76"/>
    </location>
</feature>
<evidence type="ECO:0000259" key="3">
    <source>
        <dbReference type="Pfam" id="PF20152"/>
    </source>
</evidence>
<feature type="transmembrane region" description="Helical" evidence="2">
    <location>
        <begin position="96"/>
        <end position="115"/>
    </location>
</feature>
<comment type="caution">
    <text evidence="4">The sequence shown here is derived from an EMBL/GenBank/DDBJ whole genome shotgun (WGS) entry which is preliminary data.</text>
</comment>
<feature type="compositionally biased region" description="Polar residues" evidence="1">
    <location>
        <begin position="294"/>
        <end position="316"/>
    </location>
</feature>
<keyword evidence="2" id="KW-0472">Membrane</keyword>
<gene>
    <name evidence="4" type="ORF">C8J55DRAFT_530873</name>
</gene>
<organism evidence="4 5">
    <name type="scientific">Lentinula lateritia</name>
    <dbReference type="NCBI Taxonomy" id="40482"/>
    <lineage>
        <taxon>Eukaryota</taxon>
        <taxon>Fungi</taxon>
        <taxon>Dikarya</taxon>
        <taxon>Basidiomycota</taxon>
        <taxon>Agaricomycotina</taxon>
        <taxon>Agaricomycetes</taxon>
        <taxon>Agaricomycetidae</taxon>
        <taxon>Agaricales</taxon>
        <taxon>Marasmiineae</taxon>
        <taxon>Omphalotaceae</taxon>
        <taxon>Lentinula</taxon>
    </lineage>
</organism>
<feature type="transmembrane region" description="Helical" evidence="2">
    <location>
        <begin position="207"/>
        <end position="227"/>
    </location>
</feature>
<feature type="domain" description="DUF6534" evidence="3">
    <location>
        <begin position="172"/>
        <end position="258"/>
    </location>
</feature>
<dbReference type="PANTHER" id="PTHR40465">
    <property type="entry name" value="CHROMOSOME 1, WHOLE GENOME SHOTGUN SEQUENCE"/>
    <property type="match status" value="1"/>
</dbReference>
<dbReference type="Proteomes" id="UP001150238">
    <property type="component" value="Unassembled WGS sequence"/>
</dbReference>
<accession>A0A9W8ZQA0</accession>
<dbReference type="InterPro" id="IPR045339">
    <property type="entry name" value="DUF6534"/>
</dbReference>
<feature type="region of interest" description="Disordered" evidence="1">
    <location>
        <begin position="279"/>
        <end position="316"/>
    </location>
</feature>
<feature type="transmembrane region" description="Helical" evidence="2">
    <location>
        <begin position="127"/>
        <end position="148"/>
    </location>
</feature>
<evidence type="ECO:0000313" key="5">
    <source>
        <dbReference type="Proteomes" id="UP001150238"/>
    </source>
</evidence>
<evidence type="ECO:0000256" key="2">
    <source>
        <dbReference type="SAM" id="Phobius"/>
    </source>
</evidence>
<reference evidence="4" key="2">
    <citation type="journal article" date="2023" name="Proc. Natl. Acad. Sci. U.S.A.">
        <title>A global phylogenomic analysis of the shiitake genus Lentinula.</title>
        <authorList>
            <person name="Sierra-Patev S."/>
            <person name="Min B."/>
            <person name="Naranjo-Ortiz M."/>
            <person name="Looney B."/>
            <person name="Konkel Z."/>
            <person name="Slot J.C."/>
            <person name="Sakamoto Y."/>
            <person name="Steenwyk J.L."/>
            <person name="Rokas A."/>
            <person name="Carro J."/>
            <person name="Camarero S."/>
            <person name="Ferreira P."/>
            <person name="Molpeceres G."/>
            <person name="Ruiz-Duenas F.J."/>
            <person name="Serrano A."/>
            <person name="Henrissat B."/>
            <person name="Drula E."/>
            <person name="Hughes K.W."/>
            <person name="Mata J.L."/>
            <person name="Ishikawa N.K."/>
            <person name="Vargas-Isla R."/>
            <person name="Ushijima S."/>
            <person name="Smith C.A."/>
            <person name="Donoghue J."/>
            <person name="Ahrendt S."/>
            <person name="Andreopoulos W."/>
            <person name="He G."/>
            <person name="LaButti K."/>
            <person name="Lipzen A."/>
            <person name="Ng V."/>
            <person name="Riley R."/>
            <person name="Sandor L."/>
            <person name="Barry K."/>
            <person name="Martinez A.T."/>
            <person name="Xiao Y."/>
            <person name="Gibbons J.G."/>
            <person name="Terashima K."/>
            <person name="Grigoriev I.V."/>
            <person name="Hibbett D."/>
        </authorList>
    </citation>
    <scope>NUCLEOTIDE SEQUENCE</scope>
    <source>
        <strain evidence="4">Sp2 HRB7682 ss15</strain>
    </source>
</reference>
<protein>
    <recommendedName>
        <fullName evidence="3">DUF6534 domain-containing protein</fullName>
    </recommendedName>
</protein>
<sequence>MPNIGSAPSENLGLTFGALLCGSFIVVLLFGIFIVQVRLYFKEYSKDRYLLKVLVSFVCVCELAHTVCVASAVYIVLVTFYGQPQKLSKLPLSMDLTVAFGAPVTAAVQAFYILRIHKLMQILYIPIFLWILCFLRFMASYAIVGLSIQAVSVASYEAQWGWFFTVQFAVGAFIDVAIAGFLVFNLWRERREAMKQTLKLLDRLIRWTIQTGLVTSIVAVLVVIFLQSMKNNLLWITTYTCLAKVYSNSLMAGLNARNNLRHFEPETFYELGAQLENTQSSAQKDRNHSDRQSKSTQENLTFASFPSTRSNVTVSA</sequence>
<dbReference type="EMBL" id="JANVFS010000064">
    <property type="protein sequence ID" value="KAJ4463910.1"/>
    <property type="molecule type" value="Genomic_DNA"/>
</dbReference>
<dbReference type="PANTHER" id="PTHR40465:SF1">
    <property type="entry name" value="DUF6534 DOMAIN-CONTAINING PROTEIN"/>
    <property type="match status" value="1"/>
</dbReference>
<keyword evidence="2" id="KW-1133">Transmembrane helix</keyword>
<feature type="transmembrane region" description="Helical" evidence="2">
    <location>
        <begin position="160"/>
        <end position="187"/>
    </location>
</feature>
<proteinExistence type="predicted"/>
<evidence type="ECO:0000256" key="1">
    <source>
        <dbReference type="SAM" id="MobiDB-lite"/>
    </source>
</evidence>
<dbReference type="AlphaFoldDB" id="A0A9W8ZQA0"/>
<dbReference type="Pfam" id="PF20152">
    <property type="entry name" value="DUF6534"/>
    <property type="match status" value="1"/>
</dbReference>
<evidence type="ECO:0000313" key="4">
    <source>
        <dbReference type="EMBL" id="KAJ4463910.1"/>
    </source>
</evidence>
<feature type="transmembrane region" description="Helical" evidence="2">
    <location>
        <begin position="12"/>
        <end position="37"/>
    </location>
</feature>
<feature type="compositionally biased region" description="Basic and acidic residues" evidence="1">
    <location>
        <begin position="283"/>
        <end position="293"/>
    </location>
</feature>